<feature type="domain" description="MrpA C-terminal/MbhE" evidence="16">
    <location>
        <begin position="689"/>
        <end position="769"/>
    </location>
</feature>
<evidence type="ECO:0000256" key="9">
    <source>
        <dbReference type="RuleBase" id="RU000320"/>
    </source>
</evidence>
<dbReference type="InterPro" id="IPR046806">
    <property type="entry name" value="MrpA_C/MbhE"/>
</dbReference>
<feature type="transmembrane region" description="Helical" evidence="11">
    <location>
        <begin position="754"/>
        <end position="772"/>
    </location>
</feature>
<dbReference type="OrthoDB" id="9811798at2"/>
<dbReference type="Pfam" id="PF04039">
    <property type="entry name" value="MnhB"/>
    <property type="match status" value="1"/>
</dbReference>
<proteinExistence type="predicted"/>
<evidence type="ECO:0000256" key="6">
    <source>
        <dbReference type="ARBA" id="ARBA00022989"/>
    </source>
</evidence>
<gene>
    <name evidence="17" type="primary">mnhB</name>
    <name evidence="17" type="ORF">BN46_1041</name>
    <name evidence="18" type="ORF">HMPREF9719_01278</name>
</gene>
<feature type="transmembrane region" description="Helical" evidence="11">
    <location>
        <begin position="894"/>
        <end position="916"/>
    </location>
</feature>
<feature type="transmembrane region" description="Helical" evidence="11">
    <location>
        <begin position="793"/>
        <end position="815"/>
    </location>
</feature>
<dbReference type="EMBL" id="AHAE01000062">
    <property type="protein sequence ID" value="EJZ81761.1"/>
    <property type="molecule type" value="Genomic_DNA"/>
</dbReference>
<evidence type="ECO:0000256" key="11">
    <source>
        <dbReference type="SAM" id="Phobius"/>
    </source>
</evidence>
<dbReference type="RefSeq" id="WP_004601168.1">
    <property type="nucleotide sequence ID" value="NZ_HF541867.1"/>
</dbReference>
<keyword evidence="4" id="KW-1003">Cell membrane</keyword>
<dbReference type="PRINTS" id="PR01434">
    <property type="entry name" value="NADHDHGNASE5"/>
</dbReference>
<dbReference type="AlphaFoldDB" id="I7L9F8"/>
<evidence type="ECO:0000313" key="20">
    <source>
        <dbReference type="Proteomes" id="UP000011016"/>
    </source>
</evidence>
<evidence type="ECO:0000259" key="15">
    <source>
        <dbReference type="Pfam" id="PF13244"/>
    </source>
</evidence>
<feature type="transmembrane region" description="Helical" evidence="11">
    <location>
        <begin position="605"/>
        <end position="626"/>
    </location>
</feature>
<feature type="transmembrane region" description="Helical" evidence="11">
    <location>
        <begin position="82"/>
        <end position="105"/>
    </location>
</feature>
<dbReference type="InterPro" id="IPR001516">
    <property type="entry name" value="Proton_antipo_N"/>
</dbReference>
<dbReference type="Pfam" id="PF20501">
    <property type="entry name" value="MbhE"/>
    <property type="match status" value="1"/>
</dbReference>
<feature type="transmembrane region" description="Helical" evidence="11">
    <location>
        <begin position="325"/>
        <end position="349"/>
    </location>
</feature>
<evidence type="ECO:0000313" key="17">
    <source>
        <dbReference type="EMBL" id="CCI83767.1"/>
    </source>
</evidence>
<feature type="transmembrane region" description="Helical" evidence="11">
    <location>
        <begin position="166"/>
        <end position="186"/>
    </location>
</feature>
<feature type="transmembrane region" description="Helical" evidence="11">
    <location>
        <begin position="112"/>
        <end position="130"/>
    </location>
</feature>
<dbReference type="Proteomes" id="UP000011016">
    <property type="component" value="Unassembled WGS sequence"/>
</dbReference>
<evidence type="ECO:0000256" key="8">
    <source>
        <dbReference type="ARBA" id="ARBA00023136"/>
    </source>
</evidence>
<feature type="transmembrane region" description="Helical" evidence="11">
    <location>
        <begin position="572"/>
        <end position="593"/>
    </location>
</feature>
<evidence type="ECO:0000313" key="18">
    <source>
        <dbReference type="EMBL" id="EJZ81761.1"/>
    </source>
</evidence>
<dbReference type="GO" id="GO:0005886">
    <property type="term" value="C:plasma membrane"/>
    <property type="evidence" value="ECO:0007669"/>
    <property type="project" value="UniProtKB-SubCell"/>
</dbReference>
<evidence type="ECO:0000256" key="5">
    <source>
        <dbReference type="ARBA" id="ARBA00022692"/>
    </source>
</evidence>
<dbReference type="InterPro" id="IPR007182">
    <property type="entry name" value="MnhB"/>
</dbReference>
<evidence type="ECO:0000259" key="12">
    <source>
        <dbReference type="Pfam" id="PF00361"/>
    </source>
</evidence>
<dbReference type="EMBL" id="CAJZ01000148">
    <property type="protein sequence ID" value="CCI83767.1"/>
    <property type="molecule type" value="Genomic_DNA"/>
</dbReference>
<dbReference type="GO" id="GO:0006811">
    <property type="term" value="P:monoatomic ion transport"/>
    <property type="evidence" value="ECO:0007669"/>
    <property type="project" value="UniProtKB-KW"/>
</dbReference>
<dbReference type="eggNOG" id="COG1009">
    <property type="taxonomic scope" value="Bacteria"/>
</dbReference>
<feature type="domain" description="NADH-Ubiquinone oxidoreductase (complex I) chain 5 N-terminal" evidence="13">
    <location>
        <begin position="71"/>
        <end position="115"/>
    </location>
</feature>
<feature type="domain" description="NADH:quinone oxidoreductase/Mrp antiporter transmembrane" evidence="12">
    <location>
        <begin position="131"/>
        <end position="403"/>
    </location>
</feature>
<keyword evidence="6 11" id="KW-1133">Transmembrane helix</keyword>
<dbReference type="Proteomes" id="UP000006078">
    <property type="component" value="Unassembled WGS sequence"/>
</dbReference>
<feature type="transmembrane region" description="Helical" evidence="11">
    <location>
        <begin position="499"/>
        <end position="524"/>
    </location>
</feature>
<evidence type="ECO:0000259" key="16">
    <source>
        <dbReference type="Pfam" id="PF20501"/>
    </source>
</evidence>
<feature type="transmembrane region" description="Helical" evidence="11">
    <location>
        <begin position="273"/>
        <end position="294"/>
    </location>
</feature>
<evidence type="ECO:0000259" key="13">
    <source>
        <dbReference type="Pfam" id="PF00662"/>
    </source>
</evidence>
<reference evidence="17 20" key="1">
    <citation type="journal article" date="2012" name="J. Bacteriol.">
        <title>Draft Genome Sequence of Turicella otitidis ATCC 51513, Isolated from Middle Ear Fluid from a Child with Otitis Media.</title>
        <authorList>
            <person name="Brinkrolf K."/>
            <person name="Schneider J."/>
            <person name="Knecht M."/>
            <person name="Ruckert C."/>
            <person name="Tauch A."/>
        </authorList>
    </citation>
    <scope>NUCLEOTIDE SEQUENCE [LARGE SCALE GENOMIC DNA]</scope>
    <source>
        <strain evidence="17 20">ATCC 51513</strain>
    </source>
</reference>
<keyword evidence="19" id="KW-1185">Reference proteome</keyword>
<evidence type="ECO:0000256" key="2">
    <source>
        <dbReference type="ARBA" id="ARBA00022448"/>
    </source>
</evidence>
<accession>I7L9F8</accession>
<keyword evidence="17" id="KW-0560">Oxidoreductase</keyword>
<organism evidence="17 20">
    <name type="scientific">Corynebacterium otitidis ATCC 51513</name>
    <dbReference type="NCBI Taxonomy" id="883169"/>
    <lineage>
        <taxon>Bacteria</taxon>
        <taxon>Bacillati</taxon>
        <taxon>Actinomycetota</taxon>
        <taxon>Actinomycetes</taxon>
        <taxon>Mycobacteriales</taxon>
        <taxon>Corynebacteriaceae</taxon>
        <taxon>Corynebacterium</taxon>
    </lineage>
</organism>
<evidence type="ECO:0000256" key="7">
    <source>
        <dbReference type="ARBA" id="ARBA00023065"/>
    </source>
</evidence>
<feature type="transmembrane region" description="Helical" evidence="11">
    <location>
        <begin position="853"/>
        <end position="874"/>
    </location>
</feature>
<dbReference type="GO" id="GO:0016491">
    <property type="term" value="F:oxidoreductase activity"/>
    <property type="evidence" value="ECO:0007669"/>
    <property type="project" value="UniProtKB-KW"/>
</dbReference>
<dbReference type="Pfam" id="PF00662">
    <property type="entry name" value="Proton_antipo_N"/>
    <property type="match status" value="1"/>
</dbReference>
<feature type="transmembrane region" description="Helical" evidence="11">
    <location>
        <begin position="404"/>
        <end position="426"/>
    </location>
</feature>
<keyword evidence="2" id="KW-0813">Transport</keyword>
<feature type="transmembrane region" description="Helical" evidence="11">
    <location>
        <begin position="301"/>
        <end position="319"/>
    </location>
</feature>
<keyword evidence="7" id="KW-0406">Ion transport</keyword>
<feature type="transmembrane region" description="Helical" evidence="11">
    <location>
        <begin position="695"/>
        <end position="712"/>
    </location>
</feature>
<dbReference type="eggNOG" id="COG2111">
    <property type="taxonomic scope" value="Bacteria"/>
</dbReference>
<reference evidence="18 19" key="2">
    <citation type="submission" date="2012-08" db="EMBL/GenBank/DDBJ databases">
        <title>The Genome Sequence of Turicella otitidis ATCC 51513.</title>
        <authorList>
            <consortium name="The Broad Institute Genome Sequencing Platform"/>
            <person name="Earl A."/>
            <person name="Ward D."/>
            <person name="Feldgarden M."/>
            <person name="Gevers D."/>
            <person name="Huys G."/>
            <person name="Walker B."/>
            <person name="Young S.K."/>
            <person name="Zeng Q."/>
            <person name="Gargeya S."/>
            <person name="Fitzgerald M."/>
            <person name="Haas B."/>
            <person name="Abouelleil A."/>
            <person name="Alvarado L."/>
            <person name="Arachchi H.M."/>
            <person name="Berlin A.M."/>
            <person name="Chapman S.B."/>
            <person name="Goldberg J."/>
            <person name="Griggs A."/>
            <person name="Gujja S."/>
            <person name="Hansen M."/>
            <person name="Howarth C."/>
            <person name="Imamovic A."/>
            <person name="Larimer J."/>
            <person name="McCowen C."/>
            <person name="Montmayeur A."/>
            <person name="Murphy C."/>
            <person name="Neiman D."/>
            <person name="Pearson M."/>
            <person name="Priest M."/>
            <person name="Roberts A."/>
            <person name="Saif S."/>
            <person name="Shea T."/>
            <person name="Sisk P."/>
            <person name="Sykes S."/>
            <person name="Wortman J."/>
            <person name="Nusbaum C."/>
            <person name="Birren B."/>
        </authorList>
    </citation>
    <scope>NUCLEOTIDE SEQUENCE [LARGE SCALE GENOMIC DNA]</scope>
    <source>
        <strain evidence="18 19">ATCC 51513</strain>
    </source>
</reference>
<feature type="transmembrane region" description="Helical" evidence="11">
    <location>
        <begin position="821"/>
        <end position="841"/>
    </location>
</feature>
<feature type="transmembrane region" description="Helical" evidence="11">
    <location>
        <begin position="206"/>
        <end position="225"/>
    </location>
</feature>
<dbReference type="NCBIfam" id="NF009290">
    <property type="entry name" value="PRK12650.1"/>
    <property type="match status" value="1"/>
</dbReference>
<feature type="domain" description="MrpA C-terminal/MbhD" evidence="15">
    <location>
        <begin position="616"/>
        <end position="680"/>
    </location>
</feature>
<name>I7L9F8_9CORY</name>
<comment type="subcellular location">
    <subcellularLocation>
        <location evidence="1">Cell membrane</location>
        <topology evidence="1">Multi-pass membrane protein</topology>
    </subcellularLocation>
    <subcellularLocation>
        <location evidence="9">Membrane</location>
        <topology evidence="9">Multi-pass membrane protein</topology>
    </subcellularLocation>
</comment>
<dbReference type="Pfam" id="PF13244">
    <property type="entry name" value="MbhD"/>
    <property type="match status" value="1"/>
</dbReference>
<sequence>MTVAIVVALAVGAVVVSPPAVRLFDRKAGWPLAALLAAGAVTLASQLPGILSGEPLVFEFTWVPDALGSGADLDFALKADALGAFFALLALSIGTVVFVYSAAYLPRGEGNTSFYTIMTAFTLSIVLLVLANDVVVLFIAWELVSLASFMLIARSGSSGERGSMRTLVLTFFGGLTLLVALMIAATQAGTTRLDAILASDVWAERAGVATAVALLVAVSAFTKSAQLPFHFWLPEAMAAATPVSAFLHAAAVVKAGVYVLLRFSTVFSDVPAWNWLLIWVGIVTAVVSAFFAIQKTDMKKLTAYSTVSHLGWIVATIGVGTPLALGAAVVHTLAHALFKSSLFMLIGVVDHENGTRDIARLGSIWRKMPFTFASAAVGVASMAAIPPTFGFVSKEGMLEAFQDAPVGAVGVGLLLTLAAIGALLTFTYSAKYLVGAFIDPARDPDRDEPEVHEAPVSLWLPAALPGLLSLPVGLAPWLLDDVVDAVVASTGAEAHTHLSLWHGITLPLVISVVVIALGAVGVAFRHRIWAAVEGELLPFSGNSLLKHVNRSFTHVGRPLAKLADSFSPSRHIVWPVGLAVALVAVTLLAGPGIDGVSLPDSGGEFTTATDVVPLAIVAIAVVGLAISHSRLTSVVLLGVAGVGVTLQMLMLSVPDVALTQLLVEAIVVVIFMLVVRYQPRSFPRPSRARAARSAIIALAAGAAAFIAVWAMMGRNGRSELAQWYLDNAPAITEGDNIVATIIVEFRALDTLGELSVLGMAALVITSVVRSAPRMPFFAGTRPNPLGQSQLNSVPMAKVFTLLAPVLLVLSVIVFWRGHGDPGGGFIAALIAAAGMMLLYLAQGRDSILFRPSTPIWLVAVGVALAVATGLIGYAEGSFLRPLYAHVGDVHLTTSLLFDGGIYLAVVGMLLAAINALGGYLRPGVGSVEELDYTRVGGPLPDTPALSFPEEITTADHPEPFSPTRSANDGGPERTDRRGAVSRTPGRETIPGIDTARLTDAGKED</sequence>
<feature type="domain" description="Na+/H+ antiporter MnhB subunit-related protein" evidence="14">
    <location>
        <begin position="798"/>
        <end position="910"/>
    </location>
</feature>
<keyword evidence="8 11" id="KW-0472">Membrane</keyword>
<dbReference type="InterPro" id="IPR001750">
    <property type="entry name" value="ND/Mrp_TM"/>
</dbReference>
<dbReference type="InterPro" id="IPR025383">
    <property type="entry name" value="MrpA_C/MbhD"/>
</dbReference>
<dbReference type="Pfam" id="PF00361">
    <property type="entry name" value="Proton_antipo_M"/>
    <property type="match status" value="1"/>
</dbReference>
<keyword evidence="5 9" id="KW-0812">Transmembrane</keyword>
<feature type="transmembrane region" description="Helical" evidence="11">
    <location>
        <begin position="456"/>
        <end position="479"/>
    </location>
</feature>
<dbReference type="GO" id="GO:0015297">
    <property type="term" value="F:antiporter activity"/>
    <property type="evidence" value="ECO:0007669"/>
    <property type="project" value="UniProtKB-KW"/>
</dbReference>
<dbReference type="STRING" id="29321.AAV33_02125"/>
<feature type="transmembrane region" description="Helical" evidence="11">
    <location>
        <begin position="633"/>
        <end position="651"/>
    </location>
</feature>
<dbReference type="EC" id="1.6.5.3" evidence="17"/>
<dbReference type="HOGENOM" id="CLU_007100_2_0_11"/>
<evidence type="ECO:0000256" key="3">
    <source>
        <dbReference type="ARBA" id="ARBA00022449"/>
    </source>
</evidence>
<dbReference type="PANTHER" id="PTHR43373">
    <property type="entry name" value="NA(+)/H(+) ANTIPORTER SUBUNIT"/>
    <property type="match status" value="1"/>
</dbReference>
<evidence type="ECO:0000259" key="14">
    <source>
        <dbReference type="Pfam" id="PF04039"/>
    </source>
</evidence>
<evidence type="ECO:0000256" key="10">
    <source>
        <dbReference type="SAM" id="MobiDB-lite"/>
    </source>
</evidence>
<dbReference type="PANTHER" id="PTHR43373:SF1">
    <property type="entry name" value="NA(+)_H(+) ANTIPORTER SUBUNIT A"/>
    <property type="match status" value="1"/>
</dbReference>
<evidence type="ECO:0000256" key="4">
    <source>
        <dbReference type="ARBA" id="ARBA00022475"/>
    </source>
</evidence>
<keyword evidence="3" id="KW-0050">Antiport</keyword>
<feature type="transmembrane region" description="Helical" evidence="11">
    <location>
        <begin position="657"/>
        <end position="675"/>
    </location>
</feature>
<evidence type="ECO:0000256" key="1">
    <source>
        <dbReference type="ARBA" id="ARBA00004651"/>
    </source>
</evidence>
<protein>
    <submittedName>
        <fullName evidence="17">Multicomponent Na+:H+ antiporter subunit A</fullName>
        <ecNumber evidence="17">1.6.5.3</ecNumber>
    </submittedName>
</protein>
<feature type="region of interest" description="Disordered" evidence="10">
    <location>
        <begin position="950"/>
        <end position="1004"/>
    </location>
</feature>
<comment type="caution">
    <text evidence="17">The sequence shown here is derived from an EMBL/GenBank/DDBJ whole genome shotgun (WGS) entry which is preliminary data.</text>
</comment>
<evidence type="ECO:0000313" key="19">
    <source>
        <dbReference type="Proteomes" id="UP000006078"/>
    </source>
</evidence>
<feature type="transmembrane region" description="Helical" evidence="11">
    <location>
        <begin position="237"/>
        <end position="261"/>
    </location>
</feature>
<feature type="transmembrane region" description="Helical" evidence="11">
    <location>
        <begin position="370"/>
        <end position="392"/>
    </location>
</feature>
<dbReference type="PATRIC" id="fig|883169.3.peg.1226"/>
<feature type="transmembrane region" description="Helical" evidence="11">
    <location>
        <begin position="136"/>
        <end position="154"/>
    </location>
</feature>
<dbReference type="InterPro" id="IPR050616">
    <property type="entry name" value="CPA3_Na-H_Antiporter_A"/>
</dbReference>